<evidence type="ECO:0000313" key="2">
    <source>
        <dbReference type="Proteomes" id="UP001138500"/>
    </source>
</evidence>
<proteinExistence type="predicted"/>
<name>A0A9W7W243_9PEZI</name>
<protein>
    <submittedName>
        <fullName evidence="1">Uncharacterized protein</fullName>
    </submittedName>
</protein>
<reference evidence="1 2" key="1">
    <citation type="journal article" date="2018" name="IMA Fungus">
        <title>IMA Genome-F 10: Nine draft genome sequences of Claviceps purpurea s.lat., including C. arundinis, C. humidiphila, and C. cf. spartinae, pseudomolecules for the pitch canker pathogen Fusarium circinatum, draft genome of Davidsoniella eucalypti, Grosmannia galeiformis, Quambalaria eucalypti, and Teratosphaeria destructans.</title>
        <authorList>
            <person name="Wingfield B.D."/>
            <person name="Liu M."/>
            <person name="Nguyen H.D."/>
            <person name="Lane F.A."/>
            <person name="Morgan S.W."/>
            <person name="De Vos L."/>
            <person name="Wilken P.M."/>
            <person name="Duong T.A."/>
            <person name="Aylward J."/>
            <person name="Coetzee M.P."/>
            <person name="Dadej K."/>
            <person name="De Beer Z.W."/>
            <person name="Findlay W."/>
            <person name="Havenga M."/>
            <person name="Kolarik M."/>
            <person name="Menzies J.G."/>
            <person name="Naidoo K."/>
            <person name="Pochopski O."/>
            <person name="Shoukouhi P."/>
            <person name="Santana Q.C."/>
            <person name="Seifert K.A."/>
            <person name="Soal N."/>
            <person name="Steenkamp E.T."/>
            <person name="Tatham C.T."/>
            <person name="van der Nest M.A."/>
            <person name="Wingfield M.J."/>
        </authorList>
    </citation>
    <scope>NUCLEOTIDE SEQUENCE [LARGE SCALE GENOMIC DNA]</scope>
    <source>
        <strain evidence="1">CMW44962</strain>
    </source>
</reference>
<accession>A0A9W7W243</accession>
<dbReference type="OrthoDB" id="5152325at2759"/>
<organism evidence="1 2">
    <name type="scientific">Teratosphaeria destructans</name>
    <dbReference type="NCBI Taxonomy" id="418781"/>
    <lineage>
        <taxon>Eukaryota</taxon>
        <taxon>Fungi</taxon>
        <taxon>Dikarya</taxon>
        <taxon>Ascomycota</taxon>
        <taxon>Pezizomycotina</taxon>
        <taxon>Dothideomycetes</taxon>
        <taxon>Dothideomycetidae</taxon>
        <taxon>Mycosphaerellales</taxon>
        <taxon>Teratosphaeriaceae</taxon>
        <taxon>Teratosphaeria</taxon>
    </lineage>
</organism>
<reference evidence="1 2" key="2">
    <citation type="journal article" date="2021" name="Curr. Genet.">
        <title>Genetic response to nitrogen starvation in the aggressive Eucalyptus foliar pathogen Teratosphaeria destructans.</title>
        <authorList>
            <person name="Havenga M."/>
            <person name="Wingfield B.D."/>
            <person name="Wingfield M.J."/>
            <person name="Dreyer L.L."/>
            <person name="Roets F."/>
            <person name="Aylward J."/>
        </authorList>
    </citation>
    <scope>NUCLEOTIDE SEQUENCE [LARGE SCALE GENOMIC DNA]</scope>
    <source>
        <strain evidence="1">CMW44962</strain>
    </source>
</reference>
<dbReference type="AlphaFoldDB" id="A0A9W7W243"/>
<evidence type="ECO:0000313" key="1">
    <source>
        <dbReference type="EMBL" id="KAH9827498.1"/>
    </source>
</evidence>
<sequence>MSNIVETAGYYWMNASWGVSSFVATFAHMDEGQLKKTNNLSDVTKMLSGKSSLALATVAISLTCPSKLEGDRQVPDRTSYGLSVKIHNAFGVDVVDFHGPPQQGSTGMIIPSRFITGAKSIRSTGGALGGSGNFANIGTIMIVTTDISLDMPTDVILDVDAHVPGSKDLLIPSGNNQPWIFRLCLCAGFRPGSGGGIGAVDAPLPLSIVALDIDVSPFARNGNILLPHNDLNLE</sequence>
<dbReference type="Proteomes" id="UP001138500">
    <property type="component" value="Unassembled WGS sequence"/>
</dbReference>
<dbReference type="EMBL" id="RIBY02001874">
    <property type="protein sequence ID" value="KAH9827498.1"/>
    <property type="molecule type" value="Genomic_DNA"/>
</dbReference>
<gene>
    <name evidence="1" type="ORF">Tdes44962_MAKER09692</name>
</gene>
<comment type="caution">
    <text evidence="1">The sequence shown here is derived from an EMBL/GenBank/DDBJ whole genome shotgun (WGS) entry which is preliminary data.</text>
</comment>
<keyword evidence="2" id="KW-1185">Reference proteome</keyword>